<dbReference type="EMBL" id="JAABOE010000017">
    <property type="protein sequence ID" value="KAF3186371.1"/>
    <property type="molecule type" value="Genomic_DNA"/>
</dbReference>
<accession>A0A7C8Q0B0</accession>
<name>A0A7C8Q0B0_ORBOL</name>
<sequence length="158" mass="18103">MDGFRDESKPDGDARAANILTEMRIQDWEINSTCISPTAHLQPTTYEELLYAETKKLSNKTPIPEIRELLRIPNNGNDLNNQKWANISKFVDEMSNEYDFDDTSVANLTKISKILEESPAWNDCSPKLPVAAFLPFLLKRWQRNRRDRAMCGGRGRAT</sequence>
<comment type="caution">
    <text evidence="1">The sequence shown here is derived from an EMBL/GenBank/DDBJ whole genome shotgun (WGS) entry which is preliminary data.</text>
</comment>
<dbReference type="AlphaFoldDB" id="A0A7C8Q0B0"/>
<evidence type="ECO:0000313" key="1">
    <source>
        <dbReference type="EMBL" id="KAF3186371.1"/>
    </source>
</evidence>
<gene>
    <name evidence="1" type="ORF">TWF788_003236</name>
</gene>
<organism evidence="1 2">
    <name type="scientific">Orbilia oligospora</name>
    <name type="common">Nematode-trapping fungus</name>
    <name type="synonym">Arthrobotrys oligospora</name>
    <dbReference type="NCBI Taxonomy" id="2813651"/>
    <lineage>
        <taxon>Eukaryota</taxon>
        <taxon>Fungi</taxon>
        <taxon>Dikarya</taxon>
        <taxon>Ascomycota</taxon>
        <taxon>Pezizomycotina</taxon>
        <taxon>Orbiliomycetes</taxon>
        <taxon>Orbiliales</taxon>
        <taxon>Orbiliaceae</taxon>
        <taxon>Orbilia</taxon>
    </lineage>
</organism>
<proteinExistence type="predicted"/>
<reference evidence="1 2" key="1">
    <citation type="submission" date="2019-06" db="EMBL/GenBank/DDBJ databases">
        <authorList>
            <person name="Palmer J.M."/>
        </authorList>
    </citation>
    <scope>NUCLEOTIDE SEQUENCE [LARGE SCALE GENOMIC DNA]</scope>
    <source>
        <strain evidence="1 2">TWF788</strain>
    </source>
</reference>
<dbReference type="Proteomes" id="UP000479691">
    <property type="component" value="Unassembled WGS sequence"/>
</dbReference>
<evidence type="ECO:0000313" key="2">
    <source>
        <dbReference type="Proteomes" id="UP000479691"/>
    </source>
</evidence>
<protein>
    <submittedName>
        <fullName evidence="1">Uncharacterized protein</fullName>
    </submittedName>
</protein>